<dbReference type="Gene3D" id="3.40.50.1820">
    <property type="entry name" value="alpha/beta hydrolase"/>
    <property type="match status" value="1"/>
</dbReference>
<dbReference type="AlphaFoldDB" id="A0A3N0X0U6"/>
<organism evidence="1 2">
    <name type="scientific">Kaistella daneshvariae</name>
    <dbReference type="NCBI Taxonomy" id="2487074"/>
    <lineage>
        <taxon>Bacteria</taxon>
        <taxon>Pseudomonadati</taxon>
        <taxon>Bacteroidota</taxon>
        <taxon>Flavobacteriia</taxon>
        <taxon>Flavobacteriales</taxon>
        <taxon>Weeksellaceae</taxon>
        <taxon>Chryseobacterium group</taxon>
        <taxon>Kaistella</taxon>
    </lineage>
</organism>
<name>A0A3N0X0U6_9FLAO</name>
<dbReference type="Proteomes" id="UP000270224">
    <property type="component" value="Unassembled WGS sequence"/>
</dbReference>
<dbReference type="RefSeq" id="WP_123264863.1">
    <property type="nucleotide sequence ID" value="NZ_RJUG01000001.1"/>
</dbReference>
<proteinExistence type="predicted"/>
<reference evidence="2" key="1">
    <citation type="submission" date="2018-11" db="EMBL/GenBank/DDBJ databases">
        <title>Proposal to divide the Flavobacteriaceae and reorganize its genera based on Amino Acid Identity values calculated from whole genome sequences.</title>
        <authorList>
            <person name="Nicholson A.C."/>
            <person name="Gulvik C.A."/>
            <person name="Whitney A.M."/>
            <person name="Humrighouse B.W."/>
            <person name="Bell M."/>
            <person name="Holmens B."/>
            <person name="Steigerwalt A."/>
            <person name="Villarma A."/>
            <person name="Sheth M."/>
            <person name="Batra D."/>
            <person name="Pryor J."/>
            <person name="Bernardet J.-F."/>
            <person name="Hugo C."/>
            <person name="Kampfer P."/>
            <person name="Newman J."/>
            <person name="Mcquiston J.R."/>
        </authorList>
    </citation>
    <scope>NUCLEOTIDE SEQUENCE [LARGE SCALE GENOMIC DNA]</scope>
    <source>
        <strain evidence="2">H3056</strain>
    </source>
</reference>
<dbReference type="EMBL" id="RJUG01000001">
    <property type="protein sequence ID" value="ROI10775.1"/>
    <property type="molecule type" value="Genomic_DNA"/>
</dbReference>
<sequence>MKKTLLFVHGYGSDRNSRKFQDLKNYFGKEYHCYCMEWVVYSDIPYLLNLAVQKCDNALNMVIVGDSTGANLAYQLREMRNQADDKLILLSPLLDIAKRKRDIPFPDTFCEQLLKITNPANALIVASKTDEVIDQQHLFGEDDKKFTLMEVDDGHRLEKFNEYLLVIEEYISSNRT</sequence>
<accession>A0A3N0X0U6</accession>
<protein>
    <recommendedName>
        <fullName evidence="3">Alpha/beta hydrolase</fullName>
    </recommendedName>
</protein>
<dbReference type="InterPro" id="IPR029058">
    <property type="entry name" value="AB_hydrolase_fold"/>
</dbReference>
<evidence type="ECO:0008006" key="3">
    <source>
        <dbReference type="Google" id="ProtNLM"/>
    </source>
</evidence>
<evidence type="ECO:0000313" key="2">
    <source>
        <dbReference type="Proteomes" id="UP000270224"/>
    </source>
</evidence>
<gene>
    <name evidence="1" type="ORF">EGI11_02470</name>
</gene>
<dbReference type="SUPFAM" id="SSF53474">
    <property type="entry name" value="alpha/beta-Hydrolases"/>
    <property type="match status" value="1"/>
</dbReference>
<dbReference type="OrthoDB" id="1432155at2"/>
<comment type="caution">
    <text evidence="1">The sequence shown here is derived from an EMBL/GenBank/DDBJ whole genome shotgun (WGS) entry which is preliminary data.</text>
</comment>
<evidence type="ECO:0000313" key="1">
    <source>
        <dbReference type="EMBL" id="ROI10775.1"/>
    </source>
</evidence>